<dbReference type="EMBL" id="JACGCM010002327">
    <property type="protein sequence ID" value="KAF6141385.1"/>
    <property type="molecule type" value="Genomic_DNA"/>
</dbReference>
<dbReference type="GO" id="GO:0003677">
    <property type="term" value="F:DNA binding"/>
    <property type="evidence" value="ECO:0007669"/>
    <property type="project" value="InterPro"/>
</dbReference>
<dbReference type="PANTHER" id="PTHR20856">
    <property type="entry name" value="DNA-DIRECTED RNA POLYMERASE I SUBUNIT 2"/>
    <property type="match status" value="1"/>
</dbReference>
<keyword evidence="4" id="KW-0808">Transferase</keyword>
<sequence>MFEDELVSQFQVFTKETTVDYQCLQVPKIRNGFRKFLQTSVTNQDTLEVSNSPPHLAAPRFEHGSNLKSLDLSNAAAISSQLKILVALDYIGKRGSTVGITKEKRIKYVKEILQREMLPHVGVGEYCETKKAYYFGPEDDRDHYGNKRLDLAGPLLGGLFRMLFRKLQRDVRARVQKVQLPLSLDFYYILFNGSCHG</sequence>
<keyword evidence="10" id="KW-1185">Reference proteome</keyword>
<reference evidence="9 10" key="1">
    <citation type="journal article" date="2020" name="IScience">
        <title>Genome Sequencing of the Endangered Kingdonia uniflora (Circaeasteraceae, Ranunculales) Reveals Potential Mechanisms of Evolutionary Specialization.</title>
        <authorList>
            <person name="Sun Y."/>
            <person name="Deng T."/>
            <person name="Zhang A."/>
            <person name="Moore M.J."/>
            <person name="Landis J.B."/>
            <person name="Lin N."/>
            <person name="Zhang H."/>
            <person name="Zhang X."/>
            <person name="Huang J."/>
            <person name="Zhang X."/>
            <person name="Sun H."/>
            <person name="Wang H."/>
        </authorList>
    </citation>
    <scope>NUCLEOTIDE SEQUENCE [LARGE SCALE GENOMIC DNA]</scope>
    <source>
        <strain evidence="9">TB1705</strain>
        <tissue evidence="9">Leaf</tissue>
    </source>
</reference>
<evidence type="ECO:0000256" key="2">
    <source>
        <dbReference type="ARBA" id="ARBA00012418"/>
    </source>
</evidence>
<gene>
    <name evidence="9" type="ORF">GIB67_021201</name>
</gene>
<organism evidence="9 10">
    <name type="scientific">Kingdonia uniflora</name>
    <dbReference type="NCBI Taxonomy" id="39325"/>
    <lineage>
        <taxon>Eukaryota</taxon>
        <taxon>Viridiplantae</taxon>
        <taxon>Streptophyta</taxon>
        <taxon>Embryophyta</taxon>
        <taxon>Tracheophyta</taxon>
        <taxon>Spermatophyta</taxon>
        <taxon>Magnoliopsida</taxon>
        <taxon>Ranunculales</taxon>
        <taxon>Circaeasteraceae</taxon>
        <taxon>Kingdonia</taxon>
    </lineage>
</organism>
<dbReference type="EC" id="2.7.7.6" evidence="2"/>
<dbReference type="GO" id="GO:0006351">
    <property type="term" value="P:DNA-templated transcription"/>
    <property type="evidence" value="ECO:0007669"/>
    <property type="project" value="InterPro"/>
</dbReference>
<dbReference type="Gene3D" id="3.90.1100.10">
    <property type="match status" value="1"/>
</dbReference>
<dbReference type="GO" id="GO:0032549">
    <property type="term" value="F:ribonucleoside binding"/>
    <property type="evidence" value="ECO:0007669"/>
    <property type="project" value="InterPro"/>
</dbReference>
<evidence type="ECO:0000256" key="3">
    <source>
        <dbReference type="ARBA" id="ARBA00022478"/>
    </source>
</evidence>
<feature type="domain" description="RNA polymerase Rpb2" evidence="8">
    <location>
        <begin position="86"/>
        <end position="136"/>
    </location>
</feature>
<dbReference type="InterPro" id="IPR015712">
    <property type="entry name" value="DNA-dir_RNA_pol_su2"/>
</dbReference>
<dbReference type="GO" id="GO:0003899">
    <property type="term" value="F:DNA-directed RNA polymerase activity"/>
    <property type="evidence" value="ECO:0007669"/>
    <property type="project" value="UniProtKB-EC"/>
</dbReference>
<dbReference type="OrthoDB" id="1693808at2759"/>
<dbReference type="Proteomes" id="UP000541444">
    <property type="component" value="Unassembled WGS sequence"/>
</dbReference>
<dbReference type="Pfam" id="PF04561">
    <property type="entry name" value="RNA_pol_Rpb2_2"/>
    <property type="match status" value="1"/>
</dbReference>
<dbReference type="InterPro" id="IPR007642">
    <property type="entry name" value="RNA_pol_Rpb2_2"/>
</dbReference>
<protein>
    <recommendedName>
        <fullName evidence="2">DNA-directed RNA polymerase</fullName>
        <ecNumber evidence="2">2.7.7.6</ecNumber>
    </recommendedName>
</protein>
<dbReference type="SUPFAM" id="SSF64484">
    <property type="entry name" value="beta and beta-prime subunits of DNA dependent RNA-polymerase"/>
    <property type="match status" value="1"/>
</dbReference>
<evidence type="ECO:0000256" key="1">
    <source>
        <dbReference type="ARBA" id="ARBA00006835"/>
    </source>
</evidence>
<comment type="similarity">
    <text evidence="1">Belongs to the RNA polymerase beta chain family.</text>
</comment>
<keyword evidence="5" id="KW-0548">Nucleotidyltransferase</keyword>
<evidence type="ECO:0000313" key="10">
    <source>
        <dbReference type="Proteomes" id="UP000541444"/>
    </source>
</evidence>
<dbReference type="InterPro" id="IPR037034">
    <property type="entry name" value="RNA_pol_Rpb2_2_sf"/>
</dbReference>
<evidence type="ECO:0000256" key="5">
    <source>
        <dbReference type="ARBA" id="ARBA00022695"/>
    </source>
</evidence>
<proteinExistence type="inferred from homology"/>
<evidence type="ECO:0000259" key="8">
    <source>
        <dbReference type="Pfam" id="PF04561"/>
    </source>
</evidence>
<evidence type="ECO:0000256" key="7">
    <source>
        <dbReference type="ARBA" id="ARBA00048552"/>
    </source>
</evidence>
<keyword evidence="3" id="KW-0240">DNA-directed RNA polymerase</keyword>
<dbReference type="AlphaFoldDB" id="A0A7J7LFH5"/>
<evidence type="ECO:0000313" key="9">
    <source>
        <dbReference type="EMBL" id="KAF6141385.1"/>
    </source>
</evidence>
<dbReference type="Gene3D" id="3.90.1110.10">
    <property type="entry name" value="RNA polymerase Rpb2, domain 2"/>
    <property type="match status" value="1"/>
</dbReference>
<evidence type="ECO:0000256" key="4">
    <source>
        <dbReference type="ARBA" id="ARBA00022679"/>
    </source>
</evidence>
<accession>A0A7J7LFH5</accession>
<evidence type="ECO:0000256" key="6">
    <source>
        <dbReference type="ARBA" id="ARBA00023163"/>
    </source>
</evidence>
<dbReference type="GO" id="GO:0000428">
    <property type="term" value="C:DNA-directed RNA polymerase complex"/>
    <property type="evidence" value="ECO:0007669"/>
    <property type="project" value="UniProtKB-KW"/>
</dbReference>
<comment type="caution">
    <text evidence="9">The sequence shown here is derived from an EMBL/GenBank/DDBJ whole genome shotgun (WGS) entry which is preliminary data.</text>
</comment>
<keyword evidence="6" id="KW-0804">Transcription</keyword>
<comment type="catalytic activity">
    <reaction evidence="7">
        <text>RNA(n) + a ribonucleoside 5'-triphosphate = RNA(n+1) + diphosphate</text>
        <dbReference type="Rhea" id="RHEA:21248"/>
        <dbReference type="Rhea" id="RHEA-COMP:14527"/>
        <dbReference type="Rhea" id="RHEA-COMP:17342"/>
        <dbReference type="ChEBI" id="CHEBI:33019"/>
        <dbReference type="ChEBI" id="CHEBI:61557"/>
        <dbReference type="ChEBI" id="CHEBI:140395"/>
        <dbReference type="EC" id="2.7.7.6"/>
    </reaction>
</comment>
<name>A0A7J7LFH5_9MAGN</name>